<dbReference type="Gene3D" id="3.10.129.10">
    <property type="entry name" value="Hotdog Thioesterase"/>
    <property type="match status" value="1"/>
</dbReference>
<protein>
    <submittedName>
        <fullName evidence="2">3-hydroxyacyl-[acyl-carrier-protein] dehydratase FabZ</fullName>
    </submittedName>
</protein>
<dbReference type="InterPro" id="IPR029069">
    <property type="entry name" value="HotDog_dom_sf"/>
</dbReference>
<accession>A0A419DAB6</accession>
<reference evidence="2 3" key="1">
    <citation type="journal article" date="2017" name="ISME J.">
        <title>Energy and carbon metabolisms in a deep terrestrial subsurface fluid microbial community.</title>
        <authorList>
            <person name="Momper L."/>
            <person name="Jungbluth S.P."/>
            <person name="Lee M.D."/>
            <person name="Amend J.P."/>
        </authorList>
    </citation>
    <scope>NUCLEOTIDE SEQUENCE [LARGE SCALE GENOMIC DNA]</scope>
    <source>
        <strain evidence="2">SURF_29</strain>
    </source>
</reference>
<name>A0A419DAB6_9BACT</name>
<organism evidence="2 3">
    <name type="scientific">candidate division WS5 bacterium</name>
    <dbReference type="NCBI Taxonomy" id="2093353"/>
    <lineage>
        <taxon>Bacteria</taxon>
        <taxon>candidate division WS5</taxon>
    </lineage>
</organism>
<dbReference type="PANTHER" id="PTHR30272">
    <property type="entry name" value="3-HYDROXYACYL-[ACYL-CARRIER-PROTEIN] DEHYDRATASE"/>
    <property type="match status" value="1"/>
</dbReference>
<proteinExistence type="predicted"/>
<dbReference type="InterPro" id="IPR013114">
    <property type="entry name" value="FabA_FabZ"/>
</dbReference>
<dbReference type="GO" id="GO:0016829">
    <property type="term" value="F:lyase activity"/>
    <property type="evidence" value="ECO:0007669"/>
    <property type="project" value="UniProtKB-KW"/>
</dbReference>
<dbReference type="Pfam" id="PF07977">
    <property type="entry name" value="FabA"/>
    <property type="match status" value="1"/>
</dbReference>
<evidence type="ECO:0000256" key="1">
    <source>
        <dbReference type="ARBA" id="ARBA00023239"/>
    </source>
</evidence>
<keyword evidence="1" id="KW-0456">Lyase</keyword>
<dbReference type="PANTHER" id="PTHR30272:SF1">
    <property type="entry name" value="3-HYDROXYACYL-[ACYL-CARRIER-PROTEIN] DEHYDRATASE"/>
    <property type="match status" value="1"/>
</dbReference>
<dbReference type="EMBL" id="QZJW01000055">
    <property type="protein sequence ID" value="RJO60071.1"/>
    <property type="molecule type" value="Genomic_DNA"/>
</dbReference>
<gene>
    <name evidence="2" type="ORF">C4544_06945</name>
</gene>
<dbReference type="AlphaFoldDB" id="A0A419DAB6"/>
<dbReference type="SUPFAM" id="SSF54637">
    <property type="entry name" value="Thioesterase/thiol ester dehydrase-isomerase"/>
    <property type="match status" value="1"/>
</dbReference>
<comment type="caution">
    <text evidence="2">The sequence shown here is derived from an EMBL/GenBank/DDBJ whole genome shotgun (WGS) entry which is preliminary data.</text>
</comment>
<sequence>MVDNDSYDIIMAQNLVYPRTKKEVTMGGGGGVVGEDDDRRGREEIEEIIPHRSPFLFLREVYDLVPGESGVGVFNPEDYPWITEGHFPGNEVVPGFITAEAMAQTGAVILLCQEEYEGRGVRLLGADKLKWRSPIVPDEAMVRLHVTIQKTRKVGDSVFGTATGKAFINREPKPAFSGEVKFALVNEGE</sequence>
<dbReference type="Proteomes" id="UP000285655">
    <property type="component" value="Unassembled WGS sequence"/>
</dbReference>
<evidence type="ECO:0000313" key="3">
    <source>
        <dbReference type="Proteomes" id="UP000285655"/>
    </source>
</evidence>
<evidence type="ECO:0000313" key="2">
    <source>
        <dbReference type="EMBL" id="RJO60071.1"/>
    </source>
</evidence>